<keyword evidence="2" id="KW-0677">Repeat</keyword>
<dbReference type="InterPro" id="IPR050329">
    <property type="entry name" value="GLI_C2H2-zinc-finger"/>
</dbReference>
<evidence type="ECO:0000256" key="5">
    <source>
        <dbReference type="PROSITE-ProRule" id="PRU00042"/>
    </source>
</evidence>
<dbReference type="SUPFAM" id="SSF57667">
    <property type="entry name" value="beta-beta-alpha zinc fingers"/>
    <property type="match status" value="1"/>
</dbReference>
<keyword evidence="1" id="KW-0479">Metal-binding</keyword>
<reference evidence="8 9" key="1">
    <citation type="journal article" date="2020" name="Genomics">
        <title>Complete, high-quality genomes from long-read metagenomic sequencing of two wolf lichen thalli reveals enigmatic genome architecture.</title>
        <authorList>
            <person name="McKenzie S.K."/>
            <person name="Walston R.F."/>
            <person name="Allen J.L."/>
        </authorList>
    </citation>
    <scope>NUCLEOTIDE SEQUENCE [LARGE SCALE GENOMIC DNA]</scope>
    <source>
        <strain evidence="8">WasteWater2</strain>
    </source>
</reference>
<evidence type="ECO:0000256" key="3">
    <source>
        <dbReference type="ARBA" id="ARBA00022771"/>
    </source>
</evidence>
<dbReference type="PROSITE" id="PS00028">
    <property type="entry name" value="ZINC_FINGER_C2H2_1"/>
    <property type="match status" value="2"/>
</dbReference>
<dbReference type="GO" id="GO:0000981">
    <property type="term" value="F:DNA-binding transcription factor activity, RNA polymerase II-specific"/>
    <property type="evidence" value="ECO:0007669"/>
    <property type="project" value="TreeGrafter"/>
</dbReference>
<accession>A0A8H6L9T9</accession>
<feature type="domain" description="C2H2-type" evidence="7">
    <location>
        <begin position="324"/>
        <end position="352"/>
    </location>
</feature>
<dbReference type="RefSeq" id="XP_037170090.1">
    <property type="nucleotide sequence ID" value="XM_037302583.1"/>
</dbReference>
<proteinExistence type="predicted"/>
<dbReference type="GeneID" id="59282313"/>
<dbReference type="InterPro" id="IPR013087">
    <property type="entry name" value="Znf_C2H2_type"/>
</dbReference>
<feature type="domain" description="C2H2-type" evidence="7">
    <location>
        <begin position="353"/>
        <end position="381"/>
    </location>
</feature>
<evidence type="ECO:0000256" key="4">
    <source>
        <dbReference type="ARBA" id="ARBA00022833"/>
    </source>
</evidence>
<dbReference type="OrthoDB" id="8117402at2759"/>
<feature type="region of interest" description="Disordered" evidence="6">
    <location>
        <begin position="165"/>
        <end position="221"/>
    </location>
</feature>
<keyword evidence="9" id="KW-1185">Reference proteome</keyword>
<dbReference type="InterPro" id="IPR036236">
    <property type="entry name" value="Znf_C2H2_sf"/>
</dbReference>
<keyword evidence="3 5" id="KW-0863">Zinc-finger</keyword>
<dbReference type="GO" id="GO:0005634">
    <property type="term" value="C:nucleus"/>
    <property type="evidence" value="ECO:0007669"/>
    <property type="project" value="UniProtKB-ARBA"/>
</dbReference>
<evidence type="ECO:0000313" key="8">
    <source>
        <dbReference type="EMBL" id="KAF6240842.1"/>
    </source>
</evidence>
<evidence type="ECO:0000259" key="7">
    <source>
        <dbReference type="PROSITE" id="PS50157"/>
    </source>
</evidence>
<dbReference type="SMART" id="SM00355">
    <property type="entry name" value="ZnF_C2H2"/>
    <property type="match status" value="4"/>
</dbReference>
<protein>
    <recommendedName>
        <fullName evidence="7">C2H2-type domain-containing protein</fullName>
    </recommendedName>
</protein>
<dbReference type="PANTHER" id="PTHR19818:SF139">
    <property type="entry name" value="PAIR-RULE PROTEIN ODD-PAIRED"/>
    <property type="match status" value="1"/>
</dbReference>
<gene>
    <name evidence="8" type="ORF">HO173_000634</name>
</gene>
<dbReference type="AlphaFoldDB" id="A0A8H6L9T9"/>
<keyword evidence="4" id="KW-0862">Zinc</keyword>
<comment type="caution">
    <text evidence="8">The sequence shown here is derived from an EMBL/GenBank/DDBJ whole genome shotgun (WGS) entry which is preliminary data.</text>
</comment>
<evidence type="ECO:0000256" key="2">
    <source>
        <dbReference type="ARBA" id="ARBA00022737"/>
    </source>
</evidence>
<dbReference type="Gene3D" id="3.30.160.60">
    <property type="entry name" value="Classic Zinc Finger"/>
    <property type="match status" value="2"/>
</dbReference>
<dbReference type="PROSITE" id="PS50157">
    <property type="entry name" value="ZINC_FINGER_C2H2_2"/>
    <property type="match status" value="2"/>
</dbReference>
<sequence>MQLSFIGRTISECTSCPSEPNVAGCCRFPANAEERQHLSECIDAGCAEPVCDECTHHEEWCDDCLGDCGSDCGTSFGCDELDIRVDDTYIFDGSHSELFGDQTAQTFGFGCRLPRLAMDNTITESANFGKTLDDTRSSTLPAYNMNQSYPGSKMQSYPSFQTPCAPHTPLNAPEATTPSGASYESDFLGPRNHELAPANVSPLARNSDPLTYTSDSTHDSPDPMDFSPSAHYDHVNLLTEECDPTRPSHPSLRCQWADPNGKPCGKNLRLGNDMHEHLKSAHGVKSGVFCRWVGCTVGVFGASLHKFASSVERHTWGHSGYRPYKCSACNEGFAAASVRDEHYTNIHLRKKVFSCDLCPHQCTSATNLKRHKDDKHSADRFQCEFCNRNDKRRLFPRGPNLARHFRNCKYVQAQFPEAAAAGKAKADWLPPGYKRGHHGMDRAKVTPPNYLLAQMDT</sequence>
<evidence type="ECO:0000313" key="9">
    <source>
        <dbReference type="Proteomes" id="UP000578531"/>
    </source>
</evidence>
<dbReference type="EMBL" id="JACCJC010000002">
    <property type="protein sequence ID" value="KAF6240842.1"/>
    <property type="molecule type" value="Genomic_DNA"/>
</dbReference>
<dbReference type="Proteomes" id="UP000578531">
    <property type="component" value="Unassembled WGS sequence"/>
</dbReference>
<dbReference type="GO" id="GO:0000978">
    <property type="term" value="F:RNA polymerase II cis-regulatory region sequence-specific DNA binding"/>
    <property type="evidence" value="ECO:0007669"/>
    <property type="project" value="TreeGrafter"/>
</dbReference>
<dbReference type="PANTHER" id="PTHR19818">
    <property type="entry name" value="ZINC FINGER PROTEIN ZIC AND GLI"/>
    <property type="match status" value="1"/>
</dbReference>
<name>A0A8H6L9T9_9LECA</name>
<dbReference type="GO" id="GO:0008270">
    <property type="term" value="F:zinc ion binding"/>
    <property type="evidence" value="ECO:0007669"/>
    <property type="project" value="UniProtKB-KW"/>
</dbReference>
<evidence type="ECO:0000256" key="1">
    <source>
        <dbReference type="ARBA" id="ARBA00022723"/>
    </source>
</evidence>
<dbReference type="GO" id="GO:0045944">
    <property type="term" value="P:positive regulation of transcription by RNA polymerase II"/>
    <property type="evidence" value="ECO:0007669"/>
    <property type="project" value="UniProtKB-ARBA"/>
</dbReference>
<evidence type="ECO:0000256" key="6">
    <source>
        <dbReference type="SAM" id="MobiDB-lite"/>
    </source>
</evidence>
<organism evidence="8 9">
    <name type="scientific">Letharia columbiana</name>
    <dbReference type="NCBI Taxonomy" id="112416"/>
    <lineage>
        <taxon>Eukaryota</taxon>
        <taxon>Fungi</taxon>
        <taxon>Dikarya</taxon>
        <taxon>Ascomycota</taxon>
        <taxon>Pezizomycotina</taxon>
        <taxon>Lecanoromycetes</taxon>
        <taxon>OSLEUM clade</taxon>
        <taxon>Lecanoromycetidae</taxon>
        <taxon>Lecanorales</taxon>
        <taxon>Lecanorineae</taxon>
        <taxon>Parmeliaceae</taxon>
        <taxon>Letharia</taxon>
    </lineage>
</organism>